<evidence type="ECO:0000313" key="2">
    <source>
        <dbReference type="Proteomes" id="UP001231197"/>
    </source>
</evidence>
<keyword evidence="2" id="KW-1185">Reference proteome</keyword>
<dbReference type="Proteomes" id="UP001231197">
    <property type="component" value="Unassembled WGS sequence"/>
</dbReference>
<name>A0ABT7ZW57_9FLAO</name>
<proteinExistence type="predicted"/>
<evidence type="ECO:0008006" key="3">
    <source>
        <dbReference type="Google" id="ProtNLM"/>
    </source>
</evidence>
<accession>A0ABT7ZW57</accession>
<organism evidence="1 2">
    <name type="scientific">Winogradskyella bathintestinalis</name>
    <dbReference type="NCBI Taxonomy" id="3035208"/>
    <lineage>
        <taxon>Bacteria</taxon>
        <taxon>Pseudomonadati</taxon>
        <taxon>Bacteroidota</taxon>
        <taxon>Flavobacteriia</taxon>
        <taxon>Flavobacteriales</taxon>
        <taxon>Flavobacteriaceae</taxon>
        <taxon>Winogradskyella</taxon>
    </lineage>
</organism>
<comment type="caution">
    <text evidence="1">The sequence shown here is derived from an EMBL/GenBank/DDBJ whole genome shotgun (WGS) entry which is preliminary data.</text>
</comment>
<protein>
    <recommendedName>
        <fullName evidence="3">MCE family protein</fullName>
    </recommendedName>
</protein>
<evidence type="ECO:0000313" key="1">
    <source>
        <dbReference type="EMBL" id="MDN3493233.1"/>
    </source>
</evidence>
<sequence>MIETLLNNANTIVEDFNSSEGAYNYIVKDTSMVHSLSSTLKNVNEGTDKFNQNMEALKHNFLTRGYFRKLEQQAKKEAKKQQMD</sequence>
<dbReference type="EMBL" id="JASDDK010000003">
    <property type="protein sequence ID" value="MDN3493233.1"/>
    <property type="molecule type" value="Genomic_DNA"/>
</dbReference>
<reference evidence="1 2" key="1">
    <citation type="journal article" date="2023" name="Int. J. Syst. Evol. Microbiol.">
        <title>Winogradskyella bathintestinalis sp. nov., isolated from the intestine of the deep-sea loosejaw dragonfish, Malacosteus niger.</title>
        <authorList>
            <person name="Uniacke-Lowe S."/>
            <person name="Johnson C.N."/>
            <person name="Stanton C."/>
            <person name="Hill C."/>
            <person name="Ross P."/>
        </authorList>
    </citation>
    <scope>NUCLEOTIDE SEQUENCE [LARGE SCALE GENOMIC DNA]</scope>
    <source>
        <strain evidence="1 2">APC 3343</strain>
    </source>
</reference>
<dbReference type="RefSeq" id="WP_290206884.1">
    <property type="nucleotide sequence ID" value="NZ_JASDDK010000003.1"/>
</dbReference>
<gene>
    <name evidence="1" type="ORF">QMA06_10890</name>
</gene>